<proteinExistence type="predicted"/>
<feature type="region of interest" description="Disordered" evidence="1">
    <location>
        <begin position="1"/>
        <end position="81"/>
    </location>
</feature>
<reference evidence="3" key="1">
    <citation type="submission" date="2017-09" db="EMBL/GenBank/DDBJ databases">
        <authorList>
            <person name="Zhang Y."/>
            <person name="Huang X."/>
            <person name="Liu J."/>
            <person name="Lu L."/>
            <person name="Peng K."/>
        </authorList>
    </citation>
    <scope>NUCLEOTIDE SEQUENCE [LARGE SCALE GENOMIC DNA]</scope>
    <source>
        <strain evidence="3">S-XJ-1</strain>
    </source>
</reference>
<evidence type="ECO:0000313" key="3">
    <source>
        <dbReference type="Proteomes" id="UP000218810"/>
    </source>
</evidence>
<protein>
    <submittedName>
        <fullName evidence="2">Uncharacterized protein</fullName>
    </submittedName>
</protein>
<evidence type="ECO:0000256" key="1">
    <source>
        <dbReference type="SAM" id="MobiDB-lite"/>
    </source>
</evidence>
<dbReference type="AlphaFoldDB" id="A0A2A2WSQ6"/>
<dbReference type="Proteomes" id="UP000218810">
    <property type="component" value="Unassembled WGS sequence"/>
</dbReference>
<accession>A0A2A2WSQ6</accession>
<comment type="caution">
    <text evidence="2">The sequence shown here is derived from an EMBL/GenBank/DDBJ whole genome shotgun (WGS) entry which is preliminary data.</text>
</comment>
<keyword evidence="3" id="KW-1185">Reference proteome</keyword>
<evidence type="ECO:0000313" key="2">
    <source>
        <dbReference type="EMBL" id="PAY24269.1"/>
    </source>
</evidence>
<organism evidence="2 3">
    <name type="scientific">Dietzia natronolimnaea</name>
    <dbReference type="NCBI Taxonomy" id="161920"/>
    <lineage>
        <taxon>Bacteria</taxon>
        <taxon>Bacillati</taxon>
        <taxon>Actinomycetota</taxon>
        <taxon>Actinomycetes</taxon>
        <taxon>Mycobacteriales</taxon>
        <taxon>Dietziaceae</taxon>
        <taxon>Dietzia</taxon>
    </lineage>
</organism>
<gene>
    <name evidence="2" type="ORF">CEY15_04575</name>
</gene>
<sequence length="81" mass="8346">MGMMGAAGAGQNEGRRGHTPAGYLTNATNTSEIIGEPVKVAPAVLGRTPPPDDAAEQEQQQKQRQETAYVGRVVGKPSAGS</sequence>
<dbReference type="EMBL" id="NTGA01000007">
    <property type="protein sequence ID" value="PAY24269.1"/>
    <property type="molecule type" value="Genomic_DNA"/>
</dbReference>
<name>A0A2A2WSQ6_9ACTN</name>
<dbReference type="OrthoDB" id="4775416at2"/>